<dbReference type="RefSeq" id="WP_012808074.1">
    <property type="nucleotide sequence ID" value="NZ_CP039375.1"/>
</dbReference>
<dbReference type="Pfam" id="PF24035">
    <property type="entry name" value="DUF7344"/>
    <property type="match status" value="1"/>
</dbReference>
<proteinExistence type="predicted"/>
<dbReference type="InterPro" id="IPR036388">
    <property type="entry name" value="WH-like_DNA-bd_sf"/>
</dbReference>
<reference evidence="2 3" key="1">
    <citation type="submission" date="2019-04" db="EMBL/GenBank/DDBJ databases">
        <title>Complete genome sequence of Arthrobacter sp. ZXY-2 associated with effective atrazine degradation and salt adaptation.</title>
        <authorList>
            <person name="Zhao X."/>
        </authorList>
    </citation>
    <scope>NUCLEOTIDE SEQUENCE [LARGE SCALE GENOMIC DNA]</scope>
    <source>
        <strain evidence="3">ZP60</strain>
    </source>
</reference>
<protein>
    <recommendedName>
        <fullName evidence="1">DUF7344 domain-containing protein</fullName>
    </recommendedName>
</protein>
<gene>
    <name evidence="2" type="ORF">E5139_05870</name>
</gene>
<evidence type="ECO:0000259" key="1">
    <source>
        <dbReference type="Pfam" id="PF24035"/>
    </source>
</evidence>
<feature type="domain" description="DUF7344" evidence="1">
    <location>
        <begin position="18"/>
        <end position="83"/>
    </location>
</feature>
<dbReference type="GeneID" id="42178444"/>
<evidence type="ECO:0000313" key="2">
    <source>
        <dbReference type="EMBL" id="QCD65190.1"/>
    </source>
</evidence>
<dbReference type="Gene3D" id="1.10.10.10">
    <property type="entry name" value="Winged helix-like DNA-binding domain superfamily/Winged helix DNA-binding domain"/>
    <property type="match status" value="1"/>
</dbReference>
<reference evidence="2 3" key="2">
    <citation type="submission" date="2019-04" db="EMBL/GenBank/DDBJ databases">
        <authorList>
            <person name="Yang S."/>
            <person name="Wei W."/>
        </authorList>
    </citation>
    <scope>NUCLEOTIDE SEQUENCE [LARGE SCALE GENOMIC DNA]</scope>
    <source>
        <strain evidence="3">ZP60</strain>
    </source>
</reference>
<dbReference type="Proteomes" id="UP000297053">
    <property type="component" value="Chromosome"/>
</dbReference>
<sequence length="124" mass="14217">MTGPVDGRRSTERWDTMFRVLAAEPRRRLVVALADARADETLALPEAAHSSPPQRDRDLLHRQLVHLHLPTLAEADLIEWDREPLRTRRGPRFAEAAAIVDLLHDHVEELPSSLRRHCDLLTEQ</sequence>
<organism evidence="2 3">
    <name type="scientific">Halomicrobium mukohataei</name>
    <dbReference type="NCBI Taxonomy" id="57705"/>
    <lineage>
        <taxon>Archaea</taxon>
        <taxon>Methanobacteriati</taxon>
        <taxon>Methanobacteriota</taxon>
        <taxon>Stenosarchaea group</taxon>
        <taxon>Halobacteria</taxon>
        <taxon>Halobacteriales</taxon>
        <taxon>Haloarculaceae</taxon>
        <taxon>Halomicrobium</taxon>
    </lineage>
</organism>
<dbReference type="OMA" id="DHEFITW"/>
<dbReference type="AlphaFoldDB" id="A0A4D6KAZ9"/>
<dbReference type="EMBL" id="CP039375">
    <property type="protein sequence ID" value="QCD65190.1"/>
    <property type="molecule type" value="Genomic_DNA"/>
</dbReference>
<dbReference type="KEGG" id="halz:E5139_05870"/>
<evidence type="ECO:0000313" key="3">
    <source>
        <dbReference type="Proteomes" id="UP000297053"/>
    </source>
</evidence>
<dbReference type="InterPro" id="IPR055768">
    <property type="entry name" value="DUF7344"/>
</dbReference>
<accession>A0A4D6KAZ9</accession>
<name>A0A4D6KAZ9_9EURY</name>